<comment type="caution">
    <text evidence="3">The sequence shown here is derived from an EMBL/GenBank/DDBJ whole genome shotgun (WGS) entry which is preliminary data.</text>
</comment>
<gene>
    <name evidence="3" type="ORF">TRFO_30248</name>
</gene>
<feature type="compositionally biased region" description="Polar residues" evidence="2">
    <location>
        <begin position="470"/>
        <end position="489"/>
    </location>
</feature>
<dbReference type="PANTHER" id="PTHR10648:SF4">
    <property type="entry name" value="PROTEIN PHOSPHATASE 2 (FORMERLY 2A), REGULATORY SUBUNIT A, BETA ISOFORM-RELATED"/>
    <property type="match status" value="1"/>
</dbReference>
<accession>A0A1J4JZA4</accession>
<dbReference type="InterPro" id="IPR051023">
    <property type="entry name" value="PP2A_Regulatory_Subunit_A"/>
</dbReference>
<dbReference type="GO" id="GO:0019888">
    <property type="term" value="F:protein phosphatase regulator activity"/>
    <property type="evidence" value="ECO:0007669"/>
    <property type="project" value="TreeGrafter"/>
</dbReference>
<evidence type="ECO:0000256" key="1">
    <source>
        <dbReference type="ARBA" id="ARBA00022737"/>
    </source>
</evidence>
<keyword evidence="1" id="KW-0677">Repeat</keyword>
<evidence type="ECO:0000313" key="4">
    <source>
        <dbReference type="Proteomes" id="UP000179807"/>
    </source>
</evidence>
<protein>
    <recommendedName>
        <fullName evidence="5">Condensin complex subunit 1 C-terminal domain-containing protein</fullName>
    </recommendedName>
</protein>
<dbReference type="AlphaFoldDB" id="A0A1J4JZA4"/>
<keyword evidence="4" id="KW-1185">Reference proteome</keyword>
<feature type="compositionally biased region" description="Low complexity" evidence="2">
    <location>
        <begin position="490"/>
        <end position="510"/>
    </location>
</feature>
<dbReference type="Gene3D" id="1.25.10.10">
    <property type="entry name" value="Leucine-rich Repeat Variant"/>
    <property type="match status" value="1"/>
</dbReference>
<dbReference type="GO" id="GO:0005634">
    <property type="term" value="C:nucleus"/>
    <property type="evidence" value="ECO:0007669"/>
    <property type="project" value="TreeGrafter"/>
</dbReference>
<feature type="region of interest" description="Disordered" evidence="2">
    <location>
        <begin position="470"/>
        <end position="510"/>
    </location>
</feature>
<dbReference type="Proteomes" id="UP000179807">
    <property type="component" value="Unassembled WGS sequence"/>
</dbReference>
<dbReference type="SUPFAM" id="SSF48371">
    <property type="entry name" value="ARM repeat"/>
    <property type="match status" value="1"/>
</dbReference>
<name>A0A1J4JZA4_9EUKA</name>
<dbReference type="VEuPathDB" id="TrichDB:TRFO_30248"/>
<dbReference type="EMBL" id="MLAK01000861">
    <property type="protein sequence ID" value="OHT02581.1"/>
    <property type="molecule type" value="Genomic_DNA"/>
</dbReference>
<dbReference type="PANTHER" id="PTHR10648">
    <property type="entry name" value="SERINE/THREONINE-PROTEIN PHOSPHATASE PP2A 65 KDA REGULATORY SUBUNIT"/>
    <property type="match status" value="1"/>
</dbReference>
<dbReference type="GO" id="GO:0000159">
    <property type="term" value="C:protein phosphatase type 2A complex"/>
    <property type="evidence" value="ECO:0007669"/>
    <property type="project" value="TreeGrafter"/>
</dbReference>
<dbReference type="GeneID" id="94841942"/>
<dbReference type="RefSeq" id="XP_068355717.1">
    <property type="nucleotide sequence ID" value="XM_068507238.1"/>
</dbReference>
<proteinExistence type="predicted"/>
<evidence type="ECO:0000256" key="2">
    <source>
        <dbReference type="SAM" id="MobiDB-lite"/>
    </source>
</evidence>
<organism evidence="3 4">
    <name type="scientific">Tritrichomonas foetus</name>
    <dbReference type="NCBI Taxonomy" id="1144522"/>
    <lineage>
        <taxon>Eukaryota</taxon>
        <taxon>Metamonada</taxon>
        <taxon>Parabasalia</taxon>
        <taxon>Tritrichomonadida</taxon>
        <taxon>Tritrichomonadidae</taxon>
        <taxon>Tritrichomonas</taxon>
    </lineage>
</organism>
<sequence length="582" mass="66046">MLEINNNDVPLLYRSIDEQRLFLDVCSPFSQFTFDSFDKNSLNLEFISKSLIPKATDKILLFDSNTLKSLPTFVKVIIDNFGKSGLEILNNSIFSALESLLIKTNLTKPSVIFDAYLQSIESISQNIRNEFLIETINQYSSNQEANLRIVATRLITLVTNDDEAVTNEGKKLPEDSQKQSQENIIICEVVKNNDNSFINKCRSKTNNIDRVKANFVALSLDRVPQVRASVISCLAGVKFNQSVIDSILRSSVHDNANSVQRAAATMIGAVAPHLVEPLKTFLSHRETAKAALKSVKNVVIKNNFECIYDAFQNAMKFQPENSCAVILNISRVIQKEEHRLLLECAMQLKGHLTLINYLFKFSDVFENKDIFLEFLDPNNAKKWRTRIALMKQTILFIPVFHERLITIAKCFSRDDVAIVRDCSVELWTRLILDNPNCFESLIEIIDDGFHQKIVVCKTIGKILYHKQNTTTNQPITNDSQSNTENSNLGNNQEKIQENNNSNESNSEFSNENNIENNIIYENENKVTVIAKKMSEDPVANVRLCMARNLVSVAPEIFHDLFGESKDPEIIALMEENAPKTFE</sequence>
<reference evidence="3" key="1">
    <citation type="submission" date="2016-10" db="EMBL/GenBank/DDBJ databases">
        <authorList>
            <person name="Benchimol M."/>
            <person name="Almeida L.G."/>
            <person name="Vasconcelos A.T."/>
            <person name="Perreira-Neves A."/>
            <person name="Rosa I.A."/>
            <person name="Tasca T."/>
            <person name="Bogo M.R."/>
            <person name="de Souza W."/>
        </authorList>
    </citation>
    <scope>NUCLEOTIDE SEQUENCE [LARGE SCALE GENOMIC DNA]</scope>
    <source>
        <strain evidence="3">K</strain>
    </source>
</reference>
<dbReference type="InterPro" id="IPR016024">
    <property type="entry name" value="ARM-type_fold"/>
</dbReference>
<evidence type="ECO:0000313" key="3">
    <source>
        <dbReference type="EMBL" id="OHT02581.1"/>
    </source>
</evidence>
<evidence type="ECO:0008006" key="5">
    <source>
        <dbReference type="Google" id="ProtNLM"/>
    </source>
</evidence>
<dbReference type="GO" id="GO:0005829">
    <property type="term" value="C:cytosol"/>
    <property type="evidence" value="ECO:0007669"/>
    <property type="project" value="TreeGrafter"/>
</dbReference>
<dbReference type="InterPro" id="IPR011989">
    <property type="entry name" value="ARM-like"/>
</dbReference>